<evidence type="ECO:0000259" key="11">
    <source>
        <dbReference type="PROSITE" id="PS50011"/>
    </source>
</evidence>
<keyword evidence="14" id="KW-1185">Reference proteome</keyword>
<dbReference type="InterPro" id="IPR011009">
    <property type="entry name" value="Kinase-like_dom_sf"/>
</dbReference>
<dbReference type="PANTHER" id="PTHR43326:SF1">
    <property type="entry name" value="METHIONINE--TRNA LIGASE, MITOCHONDRIAL"/>
    <property type="match status" value="1"/>
</dbReference>
<dbReference type="PROSITE" id="PS00108">
    <property type="entry name" value="PROTEIN_KINASE_ST"/>
    <property type="match status" value="1"/>
</dbReference>
<gene>
    <name evidence="13" type="ORF">NP233_g5242</name>
</gene>
<dbReference type="InterPro" id="IPR009080">
    <property type="entry name" value="tRNAsynth_Ia_anticodon-bd"/>
</dbReference>
<dbReference type="InterPro" id="IPR014758">
    <property type="entry name" value="Met-tRNA_synth"/>
</dbReference>
<dbReference type="Pfam" id="PF00076">
    <property type="entry name" value="RRM_1"/>
    <property type="match status" value="2"/>
</dbReference>
<dbReference type="InterPro" id="IPR001412">
    <property type="entry name" value="aa-tRNA-synth_I_CS"/>
</dbReference>
<dbReference type="Pfam" id="PF00069">
    <property type="entry name" value="Pkinase"/>
    <property type="match status" value="3"/>
</dbReference>
<feature type="compositionally biased region" description="Basic and acidic residues" evidence="10">
    <location>
        <begin position="321"/>
        <end position="342"/>
    </location>
</feature>
<feature type="region of interest" description="Disordered" evidence="10">
    <location>
        <begin position="2482"/>
        <end position="2513"/>
    </location>
</feature>
<dbReference type="GO" id="GO:0003723">
    <property type="term" value="F:RNA binding"/>
    <property type="evidence" value="ECO:0007669"/>
    <property type="project" value="UniProtKB-UniRule"/>
</dbReference>
<dbReference type="GO" id="GO:0004672">
    <property type="term" value="F:protein kinase activity"/>
    <property type="evidence" value="ECO:0007669"/>
    <property type="project" value="InterPro"/>
</dbReference>
<dbReference type="GO" id="GO:0005524">
    <property type="term" value="F:ATP binding"/>
    <property type="evidence" value="ECO:0007669"/>
    <property type="project" value="UniProtKB-KW"/>
</dbReference>
<dbReference type="PROSITE" id="PS50011">
    <property type="entry name" value="PROTEIN_KINASE_DOM"/>
    <property type="match status" value="3"/>
</dbReference>
<protein>
    <recommendedName>
        <fullName evidence="2">methionine--tRNA ligase</fullName>
        <ecNumber evidence="2">6.1.1.10</ecNumber>
    </recommendedName>
    <alternativeName>
        <fullName evidence="8">Methionyl-tRNA synthetase</fullName>
    </alternativeName>
</protein>
<feature type="domain" description="Protein kinase" evidence="11">
    <location>
        <begin position="1527"/>
        <end position="1769"/>
    </location>
</feature>
<dbReference type="Gene3D" id="3.40.50.620">
    <property type="entry name" value="HUPs"/>
    <property type="match status" value="1"/>
</dbReference>
<evidence type="ECO:0000313" key="14">
    <source>
        <dbReference type="Proteomes" id="UP001213000"/>
    </source>
</evidence>
<dbReference type="InterPro" id="IPR000504">
    <property type="entry name" value="RRM_dom"/>
</dbReference>
<evidence type="ECO:0000313" key="13">
    <source>
        <dbReference type="EMBL" id="KAJ3569149.1"/>
    </source>
</evidence>
<feature type="compositionally biased region" description="Acidic residues" evidence="10">
    <location>
        <begin position="380"/>
        <end position="401"/>
    </location>
</feature>
<dbReference type="InterPro" id="IPR034809">
    <property type="entry name" value="Nop4_RRM4"/>
</dbReference>
<evidence type="ECO:0000256" key="2">
    <source>
        <dbReference type="ARBA" id="ARBA00012838"/>
    </source>
</evidence>
<dbReference type="CDD" id="cd12676">
    <property type="entry name" value="RRM3_Nop4p"/>
    <property type="match status" value="1"/>
</dbReference>
<accession>A0AAD5YR45</accession>
<evidence type="ECO:0000256" key="9">
    <source>
        <dbReference type="PROSITE-ProRule" id="PRU00176"/>
    </source>
</evidence>
<comment type="similarity">
    <text evidence="1">Belongs to the class-I aminoacyl-tRNA synthetase family.</text>
</comment>
<feature type="compositionally biased region" description="Basic and acidic residues" evidence="10">
    <location>
        <begin position="365"/>
        <end position="379"/>
    </location>
</feature>
<feature type="region of interest" description="Disordered" evidence="10">
    <location>
        <begin position="102"/>
        <end position="135"/>
    </location>
</feature>
<evidence type="ECO:0000256" key="6">
    <source>
        <dbReference type="ARBA" id="ARBA00022917"/>
    </source>
</evidence>
<dbReference type="InterPro" id="IPR012677">
    <property type="entry name" value="Nucleotide-bd_a/b_plait_sf"/>
</dbReference>
<dbReference type="GO" id="GO:0004825">
    <property type="term" value="F:methionine-tRNA ligase activity"/>
    <property type="evidence" value="ECO:0007669"/>
    <property type="project" value="UniProtKB-EC"/>
</dbReference>
<dbReference type="Gene3D" id="1.10.730.10">
    <property type="entry name" value="Isoleucyl-tRNA Synthetase, Domain 1"/>
    <property type="match status" value="1"/>
</dbReference>
<dbReference type="PROSITE" id="PS00178">
    <property type="entry name" value="AA_TRNA_LIGASE_I"/>
    <property type="match status" value="1"/>
</dbReference>
<feature type="domain" description="Protein kinase" evidence="11">
    <location>
        <begin position="1826"/>
        <end position="2177"/>
    </location>
</feature>
<feature type="compositionally biased region" description="Basic and acidic residues" evidence="10">
    <location>
        <begin position="769"/>
        <end position="789"/>
    </location>
</feature>
<dbReference type="InterPro" id="IPR008271">
    <property type="entry name" value="Ser/Thr_kinase_AS"/>
</dbReference>
<dbReference type="NCBIfam" id="TIGR00398">
    <property type="entry name" value="metG"/>
    <property type="match status" value="1"/>
</dbReference>
<keyword evidence="6" id="KW-0648">Protein biosynthesis</keyword>
<feature type="compositionally biased region" description="Basic and acidic residues" evidence="10">
    <location>
        <begin position="111"/>
        <end position="121"/>
    </location>
</feature>
<dbReference type="PROSITE" id="PS50102">
    <property type="entry name" value="RRM"/>
    <property type="match status" value="2"/>
</dbReference>
<evidence type="ECO:0000256" key="4">
    <source>
        <dbReference type="ARBA" id="ARBA00022741"/>
    </source>
</evidence>
<dbReference type="PANTHER" id="PTHR43326">
    <property type="entry name" value="METHIONYL-TRNA SYNTHETASE"/>
    <property type="match status" value="1"/>
</dbReference>
<dbReference type="SUPFAM" id="SSF54928">
    <property type="entry name" value="RNA-binding domain, RBD"/>
    <property type="match status" value="2"/>
</dbReference>
<keyword evidence="3" id="KW-0436">Ligase</keyword>
<dbReference type="SUPFAM" id="SSF56112">
    <property type="entry name" value="Protein kinase-like (PK-like)"/>
    <property type="match status" value="3"/>
</dbReference>
<feature type="region of interest" description="Disordered" evidence="10">
    <location>
        <begin position="662"/>
        <end position="704"/>
    </location>
</feature>
<comment type="caution">
    <text evidence="13">The sequence shown here is derived from an EMBL/GenBank/DDBJ whole genome shotgun (WGS) entry which is preliminary data.</text>
</comment>
<feature type="compositionally biased region" description="Basic and acidic residues" evidence="10">
    <location>
        <begin position="1"/>
        <end position="10"/>
    </location>
</feature>
<dbReference type="EC" id="6.1.1.10" evidence="2"/>
<proteinExistence type="inferred from homology"/>
<sequence length="2610" mass="292173">MTLGKRKDRDEAEADGEPSPSHGSTLFVSNLPYTATSVDLQTLFSDIAPVRSAFVVTEQGTGGSKGVGYVSFSIKEDAESAYDKISKEGILLNGRKLRVDWADHKSKHKPKDGEVKKEPKPRPIPHASVPKAPHDPSAIRTIIISGLPKSLDSKQLWKKVRKYEGAEKVDWPFKSEDGTEDPSIAHVLFSTPASANNAVTKLHAHVFKGSLLSASYQVTPAASSSEIFLGISQNKIFEQSSYPTDPYTKSTFPHPQWHQKVLKVVARKLAQKGFAFIWMLSKKDAERAIEGCNGKVVRAGTAQDLISDKQKKKKQKRLEKKMKEAGQVKQEEEGNGEVAEKGDGEDEDEEEQKVSERTIAVDWALSKDKWEEEKAKMEQQADEDVEMESGSDGSEDDDNGDEDHIGVHPGEEDEENGPSDAEDEDAGDLEEPVKPSLPATDVGTTLFVRNVPFTATEDELRTLFRAFGPLRYARITMEPETGRSRGTGFACFWNKEDADKVIEQSDLLRKETTGNAATPVRKNPFVLPSILTPDPSSSLAQSLVLHGRTLDVVRAVTRDQASKLKDEGEKARQKADKRNMYLLKEGVILPNSPLAQDLSSADLERRTNSFNARRALLKSNPSLFISRTRLSIRQIPIFVTERVLKRLALHAVRTFNAEVKEGTRTGLTPDELADPPAPDAEDDEESSHAKKPKRFTGRQTGVKQAKIVRQQDRVDVITGKGRSKGYGFVEMHKHSDALRVLRWANCNSSIGPLLEQWYKEEMEDLLKAEKKKPEKERDEAKLKRMRDEIDNGPNKKGKSALIVEFSIENVQVVQRRSKKKDEAGTAKTEDTADPKKRKARSASPMKKERQDQDTSSPKKRRISTGSAGEETDTNPKAGQSIDHKPYYVTTPIFYPNAAPHIGHLHSLVTGDIFARFNRIANPTKYVHYLTGTDEHGLKIQKAAAAAGKPPREFCDELSERFKALANAANIKPTVFSRTSEEKHHRAVEHVWNELKTRRLIHKTKYSGWYSITDECFYTPLQVTRSPTPENPEAHVAISTGSLVEWHEEENYVFRLGAFRAQLLHHYSTHPESIYPPQYHADVIQSLKAENDEGEGLEELSISRPRERLSWGVRVPGDRTQTVYVWFDALLVYLSGIGFPDAEATKGPSAPWPPNLQVIGKDILRFHAIYLPAMLIALGLPLSHQILAHSHWTVDQKKMSKSIGNVADPIEAINEHGVDVVRWYLARVGGRWRTDVDWSKTQLEKHSREIQSMLGNYFLRVTSPKLVARAASAPRVSLEELRKRYEGQDDEVSKALCHLLALQQETPEKVRQEMEKLEVAEALQHLTELMRVANKVLTEIAPWQASVSEVLVFATYTTAIETLRIAGICLQPFIPSTADLLLNALGLELGVGRFWHAAETPGGKHDYEKAKPVGEIKGHHPPAEEMTSPRPEPNALDTSRDPPTEPDILEFLHQLGSRIDTEEHRQDVIDKALSLGTEDAQLLVDCLSTTLDRNACPSKNRANVWSSLVKIASSTRCFARSHTLDPEHVSPEIVGSSGIHQLLGDPSGQVKALKQKAPTEIYKERLVSWVHLSHPNLLPLYAVFLDDKYPTLVYPLKIDITVFNYAREHPDLSRMPLASDLVSGLQHLHQLNMIHGGLHPKCVMMTDDGRALIGNLDASSESRDSDSSLVRYSAPELLDDEDIQPTKATDMWSLACLLYELLSENKPFCQIAKDFRVSAAIAKGNKPARPGQEGVQGVEIEDAMWQLMLRCWEYEPADRLTCLDARQTLLGMDIQDGRPEVRQMVDRRFCKDATIDFESAKIQVAPVLGSDLNWSSSLRIPDRLRESLLKLVLDPGKFNATAVASNKFSRDDTQAFVDFLDLVLDEFPELGGTNYRAIRTLLCKIMITTLIIPRCYKLNGVQYDPTPIVEAHFGKVCRGRGLNVRVNVVKNASVVKNLIKGLPDWSRFSHPNIIPFYGVFYEGANETLQICSVAPFWTSGNGNVREYAPKVPQASRLLLMLDIIKGLTYLHSSGIIYGTDLVLPEAVLISDEGRAILTVFGALFIELSPATSATRVNYCPDLPQNSGATDIWSFGCLCYEILSRRPPYYEYFDDTEIRSAISRGNLPRRPGPGDDDVDEIDDDAWTIITSCCQHAYLRPGSQHLQNQIAKMVIEDPRPRGQDSAAAKLVVMKAPRPNVDFHHIQELLEQVQVELLRTPLSQLVQSRTKEIAVAVVQELESEDTRTLVDFLDFTLRDHLSISEERNRVLALLSKITSSTRIFPQRYELRCVRYNAVPIAEGGFGSVHQASDPSMCVKVMMRFEPKAFTEWIKELIIWAHASHPNVLPFYGVFFEGGAHSSSYRLCLVSPYMKNKNLSDYSPRLPQKSRLPLLLDVIKGLIYLHSLGIVHGDLKGQNILISNEGRALITDFGASHIITTTIATTGPSVYSTLRFAAPEVILSGPHWQPTKECDIWSFGCLCLEVLSRQVPYREYKLGIQVQAALARKDPPKRPGSTISARSEDSNGENWDEDDEDDWDEIDDRAWNLITKCCAPEPEDRLSGSGIEELLTDMKIWDDRPAATNVLGAEIYKLRSNPSINLNRVGEILDKIRRSVAQNVEPVWYDDFGLLFNSL</sequence>
<dbReference type="SMART" id="SM00360">
    <property type="entry name" value="RRM"/>
    <property type="match status" value="4"/>
</dbReference>
<feature type="region of interest" description="Disordered" evidence="10">
    <location>
        <begin position="1400"/>
        <end position="1446"/>
    </location>
</feature>
<dbReference type="SUPFAM" id="SSF52374">
    <property type="entry name" value="Nucleotidylyl transferase"/>
    <property type="match status" value="1"/>
</dbReference>
<feature type="compositionally biased region" description="Acidic residues" evidence="10">
    <location>
        <begin position="411"/>
        <end position="430"/>
    </location>
</feature>
<dbReference type="GO" id="GO:0006431">
    <property type="term" value="P:methionyl-tRNA aminoacylation"/>
    <property type="evidence" value="ECO:0007669"/>
    <property type="project" value="InterPro"/>
</dbReference>
<feature type="compositionally biased region" description="Acidic residues" evidence="10">
    <location>
        <begin position="2501"/>
        <end position="2513"/>
    </location>
</feature>
<feature type="compositionally biased region" description="Basic and acidic residues" evidence="10">
    <location>
        <begin position="819"/>
        <end position="834"/>
    </location>
</feature>
<reference evidence="13" key="1">
    <citation type="submission" date="2022-07" db="EMBL/GenBank/DDBJ databases">
        <title>Genome Sequence of Leucocoprinus birnbaumii.</title>
        <authorList>
            <person name="Buettner E."/>
        </authorList>
    </citation>
    <scope>NUCLEOTIDE SEQUENCE</scope>
    <source>
        <strain evidence="13">VT141</strain>
    </source>
</reference>
<feature type="region of interest" description="Disordered" evidence="10">
    <location>
        <begin position="1"/>
        <end position="25"/>
    </location>
</feature>
<evidence type="ECO:0000256" key="8">
    <source>
        <dbReference type="ARBA" id="ARBA00030904"/>
    </source>
</evidence>
<dbReference type="SMART" id="SM00220">
    <property type="entry name" value="S_TKc"/>
    <property type="match status" value="2"/>
</dbReference>
<dbReference type="Proteomes" id="UP001213000">
    <property type="component" value="Unassembled WGS sequence"/>
</dbReference>
<dbReference type="Gene3D" id="2.170.220.10">
    <property type="match status" value="1"/>
</dbReference>
<feature type="region of interest" description="Disordered" evidence="10">
    <location>
        <begin position="813"/>
        <end position="882"/>
    </location>
</feature>
<feature type="region of interest" description="Disordered" evidence="10">
    <location>
        <begin position="769"/>
        <end position="796"/>
    </location>
</feature>
<keyword evidence="5" id="KW-0067">ATP-binding</keyword>
<dbReference type="CDD" id="cd12677">
    <property type="entry name" value="RRM4_Nop4p"/>
    <property type="match status" value="1"/>
</dbReference>
<keyword evidence="7" id="KW-0030">Aminoacyl-tRNA synthetase</keyword>
<dbReference type="CDD" id="cd00590">
    <property type="entry name" value="RRM_SF"/>
    <property type="match status" value="1"/>
</dbReference>
<evidence type="ECO:0000256" key="1">
    <source>
        <dbReference type="ARBA" id="ARBA00005594"/>
    </source>
</evidence>
<dbReference type="SUPFAM" id="SSF47323">
    <property type="entry name" value="Anticodon-binding domain of a subclass of class I aminoacyl-tRNA synthetases"/>
    <property type="match status" value="1"/>
</dbReference>
<evidence type="ECO:0000256" key="10">
    <source>
        <dbReference type="SAM" id="MobiDB-lite"/>
    </source>
</evidence>
<feature type="domain" description="Protein kinase" evidence="11">
    <location>
        <begin position="2270"/>
        <end position="2546"/>
    </location>
</feature>
<dbReference type="InterPro" id="IPR014729">
    <property type="entry name" value="Rossmann-like_a/b/a_fold"/>
</dbReference>
<feature type="compositionally biased region" description="Basic residues" evidence="10">
    <location>
        <begin position="310"/>
        <end position="320"/>
    </location>
</feature>
<dbReference type="Gene3D" id="1.10.510.10">
    <property type="entry name" value="Transferase(Phosphotransferase) domain 1"/>
    <property type="match status" value="3"/>
</dbReference>
<dbReference type="InterPro" id="IPR000719">
    <property type="entry name" value="Prot_kinase_dom"/>
</dbReference>
<dbReference type="InterPro" id="IPR015413">
    <property type="entry name" value="Methionyl/Leucyl_tRNA_Synth"/>
</dbReference>
<feature type="compositionally biased region" description="Basic and acidic residues" evidence="10">
    <location>
        <begin position="1401"/>
        <end position="1422"/>
    </location>
</feature>
<feature type="region of interest" description="Disordered" evidence="10">
    <location>
        <begin position="307"/>
        <end position="440"/>
    </location>
</feature>
<evidence type="ECO:0000256" key="7">
    <source>
        <dbReference type="ARBA" id="ARBA00023146"/>
    </source>
</evidence>
<keyword evidence="4" id="KW-0547">Nucleotide-binding</keyword>
<dbReference type="InterPro" id="IPR023457">
    <property type="entry name" value="Met-tRNA_synth_2"/>
</dbReference>
<feature type="domain" description="RRM" evidence="12">
    <location>
        <begin position="24"/>
        <end position="104"/>
    </location>
</feature>
<dbReference type="InterPro" id="IPR035979">
    <property type="entry name" value="RBD_domain_sf"/>
</dbReference>
<evidence type="ECO:0000259" key="12">
    <source>
        <dbReference type="PROSITE" id="PS50102"/>
    </source>
</evidence>
<evidence type="ECO:0000256" key="3">
    <source>
        <dbReference type="ARBA" id="ARBA00022598"/>
    </source>
</evidence>
<dbReference type="InterPro" id="IPR033911">
    <property type="entry name" value="MetRS_core"/>
</dbReference>
<evidence type="ECO:0000256" key="5">
    <source>
        <dbReference type="ARBA" id="ARBA00022840"/>
    </source>
</evidence>
<dbReference type="FunFam" id="3.30.70.330:FF:000406">
    <property type="entry name" value="Related to Nucleolar protein NOP4"/>
    <property type="match status" value="1"/>
</dbReference>
<dbReference type="CDD" id="cd00180">
    <property type="entry name" value="PKc"/>
    <property type="match status" value="1"/>
</dbReference>
<name>A0AAD5YR45_9AGAR</name>
<organism evidence="13 14">
    <name type="scientific">Leucocoprinus birnbaumii</name>
    <dbReference type="NCBI Taxonomy" id="56174"/>
    <lineage>
        <taxon>Eukaryota</taxon>
        <taxon>Fungi</taxon>
        <taxon>Dikarya</taxon>
        <taxon>Basidiomycota</taxon>
        <taxon>Agaricomycotina</taxon>
        <taxon>Agaricomycetes</taxon>
        <taxon>Agaricomycetidae</taxon>
        <taxon>Agaricales</taxon>
        <taxon>Agaricineae</taxon>
        <taxon>Agaricaceae</taxon>
        <taxon>Leucocoprinus</taxon>
    </lineage>
</organism>
<dbReference type="EMBL" id="JANIEX010000304">
    <property type="protein sequence ID" value="KAJ3569149.1"/>
    <property type="molecule type" value="Genomic_DNA"/>
</dbReference>
<dbReference type="Pfam" id="PF09334">
    <property type="entry name" value="tRNA-synt_1g"/>
    <property type="match status" value="1"/>
</dbReference>
<dbReference type="Gene3D" id="3.30.70.330">
    <property type="match status" value="5"/>
</dbReference>
<dbReference type="CDD" id="cd12413">
    <property type="entry name" value="RRM1_RBM28_like"/>
    <property type="match status" value="1"/>
</dbReference>
<dbReference type="CDD" id="cd00814">
    <property type="entry name" value="MetRS_core"/>
    <property type="match status" value="1"/>
</dbReference>
<feature type="domain" description="RRM" evidence="12">
    <location>
        <begin position="444"/>
        <end position="557"/>
    </location>
</feature>
<dbReference type="PRINTS" id="PR01041">
    <property type="entry name" value="TRNASYNTHMET"/>
</dbReference>
<keyword evidence="9" id="KW-0694">RNA-binding</keyword>
<dbReference type="InterPro" id="IPR034808">
    <property type="entry name" value="Nop4p_RRM3"/>
</dbReference>